<dbReference type="InterPro" id="IPR029058">
    <property type="entry name" value="AB_hydrolase_fold"/>
</dbReference>
<dbReference type="PANTHER" id="PTHR23025">
    <property type="entry name" value="TRIACYLGLYCEROL LIPASE"/>
    <property type="match status" value="1"/>
</dbReference>
<dbReference type="InterPro" id="IPR013094">
    <property type="entry name" value="AB_hydrolase_3"/>
</dbReference>
<feature type="domain" description="Alpha/beta hydrolase fold-3" evidence="2">
    <location>
        <begin position="504"/>
        <end position="746"/>
    </location>
</feature>
<dbReference type="EMBL" id="HBIX01011075">
    <property type="protein sequence ID" value="CAE0715595.1"/>
    <property type="molecule type" value="Transcribed_RNA"/>
</dbReference>
<dbReference type="AlphaFoldDB" id="A0A7S4AHJ8"/>
<protein>
    <recommendedName>
        <fullName evidence="2">Alpha/beta hydrolase fold-3 domain-containing protein</fullName>
    </recommendedName>
</protein>
<dbReference type="GO" id="GO:0019433">
    <property type="term" value="P:triglyceride catabolic process"/>
    <property type="evidence" value="ECO:0007669"/>
    <property type="project" value="TreeGrafter"/>
</dbReference>
<dbReference type="PANTHER" id="PTHR23025:SF3">
    <property type="entry name" value="HORMONE-SENSITIVE LIPASE"/>
    <property type="match status" value="1"/>
</dbReference>
<dbReference type="GO" id="GO:0004806">
    <property type="term" value="F:triacylglycerol lipase activity"/>
    <property type="evidence" value="ECO:0007669"/>
    <property type="project" value="TreeGrafter"/>
</dbReference>
<gene>
    <name evidence="3" type="ORF">PAUS00366_LOCUS8347</name>
</gene>
<accession>A0A7S4AHJ8</accession>
<organism evidence="3">
    <name type="scientific">Pseudo-nitzschia australis</name>
    <dbReference type="NCBI Taxonomy" id="44445"/>
    <lineage>
        <taxon>Eukaryota</taxon>
        <taxon>Sar</taxon>
        <taxon>Stramenopiles</taxon>
        <taxon>Ochrophyta</taxon>
        <taxon>Bacillariophyta</taxon>
        <taxon>Bacillariophyceae</taxon>
        <taxon>Bacillariophycidae</taxon>
        <taxon>Bacillariales</taxon>
        <taxon>Bacillariaceae</taxon>
        <taxon>Pseudo-nitzschia</taxon>
    </lineage>
</organism>
<feature type="region of interest" description="Disordered" evidence="1">
    <location>
        <begin position="605"/>
        <end position="629"/>
    </location>
</feature>
<dbReference type="Gene3D" id="3.40.50.1820">
    <property type="entry name" value="alpha/beta hydrolase"/>
    <property type="match status" value="1"/>
</dbReference>
<name>A0A7S4AHJ8_9STRA</name>
<dbReference type="SUPFAM" id="SSF53474">
    <property type="entry name" value="alpha/beta-Hydrolases"/>
    <property type="match status" value="1"/>
</dbReference>
<sequence length="772" mass="86527">MSQPSHYLFQAVPLLLECQINLQMTISQIRFSPRRHETLYQLQSSMNSTEKILYDYVLTKLRSNKDLRSTNYDGDIIRALEDLKQISQELKEDKDCESSRRRHSRTRNPQEPPIKRTFRHTKKGRSIDSQLIFRLVVLLQLLLVRIDDAHYAITGHRMDELKNDENPNFTCKKSHVYRNLASVGFYCLGAGLIAGFLSSKCIRNPRRNLQVSSISLYDRKQLILATAKTSTSLLSLILLKSFLNVCWMTDKIFRSKNELLQWNRQWALIRCSAEDPRGHDCDYSSSTAIRPKHESFAYVMMEDSLELDDKSRTLIEYAKKHGRKSSFWRSTGEIRFLMLKRFMDIYYSSVGVGVHCTKQNPNSFFLPLVAGAVASFYTITGAPTPAVVNESSRDLIQHAWGMVSLPVLKDLMLQASRIIKGAAVADRIILCGVPCFILSKDPAPELAAVLRQQAKKRLRDSSVNLSQLSTIAETEVHLHSEERNFGRKSFVGSKGQYRQRDVILHLTGGGFFAHTIASDIPYLLDWSTSTGSVVICPEYSLLPENQFPFQLNQIATIYAALANGNTGVDLGFDTNSIIVTGESAGGNLAAALCVKLAMHNIEAESKDEDPRDISPQSIIPVGKHSSGTRDRLQRMPDAIMLSCPALNLSTELSHSRVIGTEDPVLPNALISAISEAYVSPGFDIKDPLVSPFYASDEVLRRFPPALLFASSRDPLLDDSVAFNERLRVLGVDSELMAVHNVPHAYLGLGTAGFPEAVQVQRYAMDWMSSKLS</sequence>
<evidence type="ECO:0000256" key="1">
    <source>
        <dbReference type="SAM" id="MobiDB-lite"/>
    </source>
</evidence>
<dbReference type="GO" id="GO:0004771">
    <property type="term" value="F:sterol ester esterase activity"/>
    <property type="evidence" value="ECO:0007669"/>
    <property type="project" value="TreeGrafter"/>
</dbReference>
<feature type="region of interest" description="Disordered" evidence="1">
    <location>
        <begin position="91"/>
        <end position="115"/>
    </location>
</feature>
<evidence type="ECO:0000313" key="3">
    <source>
        <dbReference type="EMBL" id="CAE0715595.1"/>
    </source>
</evidence>
<dbReference type="GO" id="GO:0005829">
    <property type="term" value="C:cytosol"/>
    <property type="evidence" value="ECO:0007669"/>
    <property type="project" value="TreeGrafter"/>
</dbReference>
<dbReference type="Pfam" id="PF07859">
    <property type="entry name" value="Abhydrolase_3"/>
    <property type="match status" value="1"/>
</dbReference>
<reference evidence="3" key="1">
    <citation type="submission" date="2021-01" db="EMBL/GenBank/DDBJ databases">
        <authorList>
            <person name="Corre E."/>
            <person name="Pelletier E."/>
            <person name="Niang G."/>
            <person name="Scheremetjew M."/>
            <person name="Finn R."/>
            <person name="Kale V."/>
            <person name="Holt S."/>
            <person name="Cochrane G."/>
            <person name="Meng A."/>
            <person name="Brown T."/>
            <person name="Cohen L."/>
        </authorList>
    </citation>
    <scope>NUCLEOTIDE SEQUENCE</scope>
    <source>
        <strain evidence="3">10249 10 AB</strain>
    </source>
</reference>
<proteinExistence type="predicted"/>
<evidence type="ECO:0000259" key="2">
    <source>
        <dbReference type="Pfam" id="PF07859"/>
    </source>
</evidence>